<keyword evidence="2" id="KW-1185">Reference proteome</keyword>
<dbReference type="AlphaFoldDB" id="A0A5P2B833"/>
<dbReference type="EMBL" id="CP029193">
    <property type="protein sequence ID" value="QES26604.1"/>
    <property type="molecule type" value="Genomic_DNA"/>
</dbReference>
<proteinExistence type="predicted"/>
<sequence length="130" mass="13813">MDEEFVAALDPVLRDLRATCAVRPVVREERDDTIGELVVLYEPDGSGTGLVPRFGGSAAERTADLADQAQDWAVEALCAALRPAVWPECPEHPDSHPLAAGVVRGVAVWSCPRTRRVAAPVGELGGPVMS</sequence>
<organism evidence="1 2">
    <name type="scientific">Streptomyces venezuelae</name>
    <dbReference type="NCBI Taxonomy" id="54571"/>
    <lineage>
        <taxon>Bacteria</taxon>
        <taxon>Bacillati</taxon>
        <taxon>Actinomycetota</taxon>
        <taxon>Actinomycetes</taxon>
        <taxon>Kitasatosporales</taxon>
        <taxon>Streptomycetaceae</taxon>
        <taxon>Streptomyces</taxon>
    </lineage>
</organism>
<name>A0A5P2B833_STRVZ</name>
<evidence type="ECO:0000313" key="1">
    <source>
        <dbReference type="EMBL" id="QES26604.1"/>
    </source>
</evidence>
<accession>A0A5P2B833</accession>
<evidence type="ECO:0000313" key="2">
    <source>
        <dbReference type="Proteomes" id="UP000323046"/>
    </source>
</evidence>
<gene>
    <name evidence="1" type="ORF">DEJ47_09110</name>
</gene>
<dbReference type="OrthoDB" id="5197182at2"/>
<dbReference type="Proteomes" id="UP000323046">
    <property type="component" value="Chromosome"/>
</dbReference>
<protein>
    <submittedName>
        <fullName evidence="1">Uncharacterized protein</fullName>
    </submittedName>
</protein>
<reference evidence="1 2" key="1">
    <citation type="submission" date="2018-05" db="EMBL/GenBank/DDBJ databases">
        <title>Streptomyces venezuelae.</title>
        <authorList>
            <person name="Kim W."/>
            <person name="Lee N."/>
            <person name="Cho B.-K."/>
        </authorList>
    </citation>
    <scope>NUCLEOTIDE SEQUENCE [LARGE SCALE GENOMIC DNA]</scope>
    <source>
        <strain evidence="1 2">ATCC 14583</strain>
    </source>
</reference>